<protein>
    <recommendedName>
        <fullName evidence="3 13">Flagellar biosynthesis protein FlhF</fullName>
    </recommendedName>
</protein>
<dbReference type="CDD" id="cd17873">
    <property type="entry name" value="FlhF"/>
    <property type="match status" value="1"/>
</dbReference>
<keyword evidence="18" id="KW-1185">Reference proteome</keyword>
<keyword evidence="7" id="KW-1005">Bacterial flagellum biogenesis</keyword>
<evidence type="ECO:0000313" key="17">
    <source>
        <dbReference type="EMBL" id="SEO57083.1"/>
    </source>
</evidence>
<dbReference type="Gene3D" id="3.40.50.300">
    <property type="entry name" value="P-loop containing nucleotide triphosphate hydrolases"/>
    <property type="match status" value="1"/>
</dbReference>
<dbReference type="InterPro" id="IPR003593">
    <property type="entry name" value="AAA+_ATPase"/>
</dbReference>
<keyword evidence="10" id="KW-0472">Membrane</keyword>
<keyword evidence="8" id="KW-0653">Protein transport</keyword>
<evidence type="ECO:0000256" key="12">
    <source>
        <dbReference type="ARBA" id="ARBA00025337"/>
    </source>
</evidence>
<dbReference type="GO" id="GO:0005525">
    <property type="term" value="F:GTP binding"/>
    <property type="evidence" value="ECO:0007669"/>
    <property type="project" value="UniProtKB-UniRule"/>
</dbReference>
<keyword evidence="11" id="KW-1006">Bacterial flagellum protein export</keyword>
<evidence type="ECO:0000259" key="16">
    <source>
        <dbReference type="SMART" id="SM00962"/>
    </source>
</evidence>
<feature type="compositionally biased region" description="Basic and acidic residues" evidence="14">
    <location>
        <begin position="49"/>
        <end position="62"/>
    </location>
</feature>
<evidence type="ECO:0000256" key="2">
    <source>
        <dbReference type="ARBA" id="ARBA00008531"/>
    </source>
</evidence>
<dbReference type="GO" id="GO:0006614">
    <property type="term" value="P:SRP-dependent cotranslational protein targeting to membrane"/>
    <property type="evidence" value="ECO:0007669"/>
    <property type="project" value="UniProtKB-UniRule"/>
</dbReference>
<keyword evidence="4" id="KW-0813">Transport</keyword>
<organism evidence="17 18">
    <name type="scientific">Aquisalimonas asiatica</name>
    <dbReference type="NCBI Taxonomy" id="406100"/>
    <lineage>
        <taxon>Bacteria</taxon>
        <taxon>Pseudomonadati</taxon>
        <taxon>Pseudomonadota</taxon>
        <taxon>Gammaproteobacteria</taxon>
        <taxon>Chromatiales</taxon>
        <taxon>Ectothiorhodospiraceae</taxon>
        <taxon>Aquisalimonas</taxon>
    </lineage>
</organism>
<evidence type="ECO:0000256" key="3">
    <source>
        <dbReference type="ARBA" id="ARBA00014919"/>
    </source>
</evidence>
<dbReference type="STRING" id="406100.SAMN04488052_101754"/>
<dbReference type="EMBL" id="FOEG01000001">
    <property type="protein sequence ID" value="SEO57083.1"/>
    <property type="molecule type" value="Genomic_DNA"/>
</dbReference>
<dbReference type="Gene3D" id="1.20.120.1380">
    <property type="entry name" value="Flagellar FlhF biosynthesis protein, N domain"/>
    <property type="match status" value="1"/>
</dbReference>
<dbReference type="RefSeq" id="WP_091640024.1">
    <property type="nucleotide sequence ID" value="NZ_FOEG01000001.1"/>
</dbReference>
<dbReference type="GO" id="GO:0003924">
    <property type="term" value="F:GTPase activity"/>
    <property type="evidence" value="ECO:0007669"/>
    <property type="project" value="UniProtKB-UniRule"/>
</dbReference>
<sequence length="461" mass="50448">MKIKRIHADTIRQGIRRVREEIGPEAVILSTRERGQGVEVIAAMDFDEDSLREQADRDDRRMSSSTRRTSGSAADTEATSGTADFTEMLRRARQQSGVGAPEPGRRQRIDVHVDDPLTEDDLNSGSAESAAVTELRRGPERTERPDEVAGRDDESVEAMRSELKVLRTLFENQLSMMEWQQQGKSHPGRTTLLRQLTEIGFGPDVCRQLANRVDEKLEPELALRHALHTVKRHLPVKEDDLLDRGGVVALVGPTGVGKTTTVAKLAAQFALRHGRRKVALVSTDNVRIGAQDQLRNFARILGVTVQTANSAEELETVLADLSDKRLVLVDTAGVSQRDMRLAEQFTTLKGVGDRIRSYLVLSANTQLAALNATVKSYGGVAPSGCILTKTDDAASLGAALTVLLRHRLPVSFLGNGQRVPEDLMPADAGRLVQDALKLVEEYGQEVDDEQMAVTFSVGGSH</sequence>
<keyword evidence="6" id="KW-0547">Nucleotide-binding</keyword>
<dbReference type="GO" id="GO:0044781">
    <property type="term" value="P:bacterial-type flagellum organization"/>
    <property type="evidence" value="ECO:0007669"/>
    <property type="project" value="UniProtKB-UniRule"/>
</dbReference>
<evidence type="ECO:0000256" key="6">
    <source>
        <dbReference type="ARBA" id="ARBA00022741"/>
    </source>
</evidence>
<evidence type="ECO:0000256" key="5">
    <source>
        <dbReference type="ARBA" id="ARBA00022475"/>
    </source>
</evidence>
<dbReference type="SMART" id="SM00962">
    <property type="entry name" value="SRP54"/>
    <property type="match status" value="1"/>
</dbReference>
<proteinExistence type="inferred from homology"/>
<feature type="compositionally biased region" description="Basic and acidic residues" evidence="14">
    <location>
        <begin position="134"/>
        <end position="156"/>
    </location>
</feature>
<evidence type="ECO:0000256" key="8">
    <source>
        <dbReference type="ARBA" id="ARBA00022927"/>
    </source>
</evidence>
<evidence type="ECO:0000256" key="7">
    <source>
        <dbReference type="ARBA" id="ARBA00022795"/>
    </source>
</evidence>
<evidence type="ECO:0000313" key="18">
    <source>
        <dbReference type="Proteomes" id="UP000199657"/>
    </source>
</evidence>
<feature type="region of interest" description="Disordered" evidence="14">
    <location>
        <begin position="49"/>
        <end position="156"/>
    </location>
</feature>
<evidence type="ECO:0000256" key="10">
    <source>
        <dbReference type="ARBA" id="ARBA00023136"/>
    </source>
</evidence>
<keyword evidence="9" id="KW-0342">GTP-binding</keyword>
<dbReference type="GO" id="GO:0005886">
    <property type="term" value="C:plasma membrane"/>
    <property type="evidence" value="ECO:0007669"/>
    <property type="project" value="UniProtKB-SubCell"/>
</dbReference>
<dbReference type="FunFam" id="3.40.50.300:FF:000695">
    <property type="entry name" value="Flagellar biosynthesis regulator FlhF"/>
    <property type="match status" value="1"/>
</dbReference>
<accession>A0A1H8QTC1</accession>
<feature type="domain" description="AAA+ ATPase" evidence="15">
    <location>
        <begin position="244"/>
        <end position="414"/>
    </location>
</feature>
<feature type="domain" description="SRP54-type proteins GTP-binding" evidence="16">
    <location>
        <begin position="245"/>
        <end position="437"/>
    </location>
</feature>
<keyword evidence="5" id="KW-1003">Cell membrane</keyword>
<reference evidence="17 18" key="1">
    <citation type="submission" date="2016-10" db="EMBL/GenBank/DDBJ databases">
        <authorList>
            <person name="de Groot N.N."/>
        </authorList>
    </citation>
    <scope>NUCLEOTIDE SEQUENCE [LARGE SCALE GENOMIC DNA]</scope>
    <source>
        <strain evidence="17 18">CGMCC 1.6291</strain>
    </source>
</reference>
<dbReference type="NCBIfam" id="TIGR03499">
    <property type="entry name" value="FlhF"/>
    <property type="match status" value="1"/>
</dbReference>
<dbReference type="SMART" id="SM00382">
    <property type="entry name" value="AAA"/>
    <property type="match status" value="1"/>
</dbReference>
<keyword evidence="17" id="KW-0966">Cell projection</keyword>
<dbReference type="PANTHER" id="PTHR43134">
    <property type="entry name" value="SIGNAL RECOGNITION PARTICLE RECEPTOR SUBUNIT ALPHA"/>
    <property type="match status" value="1"/>
</dbReference>
<dbReference type="Proteomes" id="UP000199657">
    <property type="component" value="Unassembled WGS sequence"/>
</dbReference>
<dbReference type="InterPro" id="IPR020006">
    <property type="entry name" value="FlhF"/>
</dbReference>
<evidence type="ECO:0000256" key="1">
    <source>
        <dbReference type="ARBA" id="ARBA00004413"/>
    </source>
</evidence>
<dbReference type="PANTHER" id="PTHR43134:SF3">
    <property type="entry name" value="FLAGELLAR BIOSYNTHESIS PROTEIN FLHF"/>
    <property type="match status" value="1"/>
</dbReference>
<evidence type="ECO:0000256" key="13">
    <source>
        <dbReference type="NCBIfam" id="TIGR03499"/>
    </source>
</evidence>
<evidence type="ECO:0000256" key="11">
    <source>
        <dbReference type="ARBA" id="ARBA00023225"/>
    </source>
</evidence>
<dbReference type="InterPro" id="IPR000897">
    <property type="entry name" value="SRP54_GTPase_dom"/>
</dbReference>
<evidence type="ECO:0000256" key="9">
    <source>
        <dbReference type="ARBA" id="ARBA00023134"/>
    </source>
</evidence>
<dbReference type="Pfam" id="PF00448">
    <property type="entry name" value="SRP54"/>
    <property type="match status" value="1"/>
</dbReference>
<name>A0A1H8QTC1_9GAMM</name>
<comment type="function">
    <text evidence="12">Necessary for flagellar biosynthesis. May be involved in translocation of the flagellum.</text>
</comment>
<dbReference type="GO" id="GO:0015031">
    <property type="term" value="P:protein transport"/>
    <property type="evidence" value="ECO:0007669"/>
    <property type="project" value="UniProtKB-KW"/>
</dbReference>
<gene>
    <name evidence="17" type="ORF">SAMN04488052_101754</name>
</gene>
<dbReference type="InterPro" id="IPR047040">
    <property type="entry name" value="FlhF__GTPase_dom"/>
</dbReference>
<comment type="similarity">
    <text evidence="2">Belongs to the GTP-binding SRP family.</text>
</comment>
<dbReference type="GO" id="GO:0005047">
    <property type="term" value="F:signal recognition particle binding"/>
    <property type="evidence" value="ECO:0007669"/>
    <property type="project" value="TreeGrafter"/>
</dbReference>
<dbReference type="OrthoDB" id="9778554at2"/>
<dbReference type="InterPro" id="IPR027417">
    <property type="entry name" value="P-loop_NTPase"/>
</dbReference>
<comment type="subcellular location">
    <subcellularLocation>
        <location evidence="1">Cell membrane</location>
        <topology evidence="1">Peripheral membrane protein</topology>
        <orientation evidence="1">Cytoplasmic side</orientation>
    </subcellularLocation>
</comment>
<dbReference type="AlphaFoldDB" id="A0A1H8QTC1"/>
<feature type="compositionally biased region" description="Low complexity" evidence="14">
    <location>
        <begin position="63"/>
        <end position="76"/>
    </location>
</feature>
<dbReference type="SUPFAM" id="SSF52540">
    <property type="entry name" value="P-loop containing nucleoside triphosphate hydrolases"/>
    <property type="match status" value="1"/>
</dbReference>
<keyword evidence="17" id="KW-0282">Flagellum</keyword>
<feature type="compositionally biased region" description="Basic and acidic residues" evidence="14">
    <location>
        <begin position="103"/>
        <end position="115"/>
    </location>
</feature>
<keyword evidence="17" id="KW-0969">Cilium</keyword>
<evidence type="ECO:0000259" key="15">
    <source>
        <dbReference type="SMART" id="SM00382"/>
    </source>
</evidence>
<evidence type="ECO:0000256" key="4">
    <source>
        <dbReference type="ARBA" id="ARBA00022448"/>
    </source>
</evidence>
<evidence type="ECO:0000256" key="14">
    <source>
        <dbReference type="SAM" id="MobiDB-lite"/>
    </source>
</evidence>